<organism evidence="2 3">
    <name type="scientific">Dermatophagoides pteronyssinus</name>
    <name type="common">European house dust mite</name>
    <dbReference type="NCBI Taxonomy" id="6956"/>
    <lineage>
        <taxon>Eukaryota</taxon>
        <taxon>Metazoa</taxon>
        <taxon>Ecdysozoa</taxon>
        <taxon>Arthropoda</taxon>
        <taxon>Chelicerata</taxon>
        <taxon>Arachnida</taxon>
        <taxon>Acari</taxon>
        <taxon>Acariformes</taxon>
        <taxon>Sarcoptiformes</taxon>
        <taxon>Astigmata</taxon>
        <taxon>Psoroptidia</taxon>
        <taxon>Analgoidea</taxon>
        <taxon>Pyroglyphidae</taxon>
        <taxon>Dermatophagoidinae</taxon>
        <taxon>Dermatophagoides</taxon>
    </lineage>
</organism>
<name>A0ABQ8J6P1_DERPT</name>
<accession>A0ABQ8J6P1</accession>
<evidence type="ECO:0000313" key="3">
    <source>
        <dbReference type="Proteomes" id="UP000887458"/>
    </source>
</evidence>
<dbReference type="EMBL" id="NJHN03000065">
    <property type="protein sequence ID" value="KAH9418202.1"/>
    <property type="molecule type" value="Genomic_DNA"/>
</dbReference>
<proteinExistence type="predicted"/>
<dbReference type="PANTHER" id="PTHR23074:SF83">
    <property type="entry name" value="VACUOLAR PROTEIN SORTING-ASSOCIATED PROTEIN 4A"/>
    <property type="match status" value="1"/>
</dbReference>
<dbReference type="InterPro" id="IPR003959">
    <property type="entry name" value="ATPase_AAA_core"/>
</dbReference>
<dbReference type="Gene3D" id="3.40.50.300">
    <property type="entry name" value="P-loop containing nucleotide triphosphate hydrolases"/>
    <property type="match status" value="1"/>
</dbReference>
<feature type="domain" description="ATPase AAA-type core" evidence="1">
    <location>
        <begin position="117"/>
        <end position="222"/>
    </location>
</feature>
<protein>
    <recommendedName>
        <fullName evidence="1">ATPase AAA-type core domain-containing protein</fullName>
    </recommendedName>
</protein>
<evidence type="ECO:0000313" key="2">
    <source>
        <dbReference type="EMBL" id="KAH9418202.1"/>
    </source>
</evidence>
<dbReference type="SUPFAM" id="SSF52540">
    <property type="entry name" value="P-loop containing nucleoside triphosphate hydrolases"/>
    <property type="match status" value="1"/>
</dbReference>
<reference evidence="2 3" key="1">
    <citation type="journal article" date="2018" name="J. Allergy Clin. Immunol.">
        <title>High-quality assembly of Dermatophagoides pteronyssinus genome and transcriptome reveals a wide range of novel allergens.</title>
        <authorList>
            <person name="Liu X.Y."/>
            <person name="Yang K.Y."/>
            <person name="Wang M.Q."/>
            <person name="Kwok J.S."/>
            <person name="Zeng X."/>
            <person name="Yang Z."/>
            <person name="Xiao X.J."/>
            <person name="Lau C.P."/>
            <person name="Li Y."/>
            <person name="Huang Z.M."/>
            <person name="Ba J.G."/>
            <person name="Yim A.K."/>
            <person name="Ouyang C.Y."/>
            <person name="Ngai S.M."/>
            <person name="Chan T.F."/>
            <person name="Leung E.L."/>
            <person name="Liu L."/>
            <person name="Liu Z.G."/>
            <person name="Tsui S.K."/>
        </authorList>
    </citation>
    <scope>NUCLEOTIDE SEQUENCE [LARGE SCALE GENOMIC DNA]</scope>
    <source>
        <strain evidence="2">Derp</strain>
    </source>
</reference>
<dbReference type="InterPro" id="IPR050304">
    <property type="entry name" value="MT-severing_AAA_ATPase"/>
</dbReference>
<gene>
    <name evidence="2" type="ORF">DERP_010756</name>
</gene>
<dbReference type="PANTHER" id="PTHR23074">
    <property type="entry name" value="AAA DOMAIN-CONTAINING"/>
    <property type="match status" value="1"/>
</dbReference>
<evidence type="ECO:0000259" key="1">
    <source>
        <dbReference type="Pfam" id="PF00004"/>
    </source>
</evidence>
<dbReference type="InterPro" id="IPR027417">
    <property type="entry name" value="P-loop_NTPase"/>
</dbReference>
<dbReference type="Proteomes" id="UP000887458">
    <property type="component" value="Unassembled WGS sequence"/>
</dbReference>
<comment type="caution">
    <text evidence="2">The sequence shown here is derived from an EMBL/GenBank/DDBJ whole genome shotgun (WGS) entry which is preliminary data.</text>
</comment>
<reference evidence="2 3" key="2">
    <citation type="journal article" date="2022" name="Mol. Biol. Evol.">
        <title>Comparative Genomics Reveals Insights into the Divergent Evolution of Astigmatic Mites and Household Pest Adaptations.</title>
        <authorList>
            <person name="Xiong Q."/>
            <person name="Wan A.T."/>
            <person name="Liu X."/>
            <person name="Fung C.S."/>
            <person name="Xiao X."/>
            <person name="Malainual N."/>
            <person name="Hou J."/>
            <person name="Wang L."/>
            <person name="Wang M."/>
            <person name="Yang K.Y."/>
            <person name="Cui Y."/>
            <person name="Leung E.L."/>
            <person name="Nong W."/>
            <person name="Shin S.K."/>
            <person name="Au S.W."/>
            <person name="Jeong K.Y."/>
            <person name="Chew F.T."/>
            <person name="Hui J.H."/>
            <person name="Leung T.F."/>
            <person name="Tungtrongchitr A."/>
            <person name="Zhong N."/>
            <person name="Liu Z."/>
            <person name="Tsui S.K."/>
        </authorList>
    </citation>
    <scope>NUCLEOTIDE SEQUENCE [LARGE SCALE GENOMIC DNA]</scope>
    <source>
        <strain evidence="2">Derp</strain>
    </source>
</reference>
<dbReference type="Gene3D" id="1.10.8.60">
    <property type="match status" value="1"/>
</dbReference>
<dbReference type="Pfam" id="PF00004">
    <property type="entry name" value="AAA"/>
    <property type="match status" value="1"/>
</dbReference>
<sequence length="314" mass="36784">MENIEKNDGQQQDTKSNSFVEQEAQYRQMILNNYGDNDNKITYKSSRKLLESFLKICLKQQLRERCQNIHPNNNNNNNNHNKIARELQTILVHGESRSSIIHFVNDALNRIAHCCTHIMIIHISMDRLIESRHSLENIFKVANKMHPSIICIEDIDRFMMNDTQQSKLKGNFKRLFNQFIDFINNLKQNNNNEDIIIIGQTNLLNNLHAKILKLFRKHIYVPEPTIDERYRFLLNEISEQYNDHCLLNEQDIRYFSEITKNYSFADLRTIIEHVCINNDNGGGGGDCDFNVDQSSINGLTLEMLMRSKQKIPPS</sequence>
<keyword evidence="3" id="KW-1185">Reference proteome</keyword>